<evidence type="ECO:0000256" key="1">
    <source>
        <dbReference type="ARBA" id="ARBA00022741"/>
    </source>
</evidence>
<dbReference type="Pfam" id="PF00158">
    <property type="entry name" value="Sigma54_activat"/>
    <property type="match status" value="1"/>
</dbReference>
<dbReference type="InterPro" id="IPR027417">
    <property type="entry name" value="P-loop_NTPase"/>
</dbReference>
<keyword evidence="1" id="KW-0547">Nucleotide-binding</keyword>
<dbReference type="PROSITE" id="PS50045">
    <property type="entry name" value="SIGMA54_INTERACT_4"/>
    <property type="match status" value="1"/>
</dbReference>
<dbReference type="Pfam" id="PF25601">
    <property type="entry name" value="AAA_lid_14"/>
    <property type="match status" value="1"/>
</dbReference>
<dbReference type="InterPro" id="IPR025662">
    <property type="entry name" value="Sigma_54_int_dom_ATP-bd_1"/>
</dbReference>
<dbReference type="InterPro" id="IPR002078">
    <property type="entry name" value="Sigma_54_int"/>
</dbReference>
<dbReference type="InterPro" id="IPR058031">
    <property type="entry name" value="AAA_lid_NorR"/>
</dbReference>
<dbReference type="Gene3D" id="3.40.50.300">
    <property type="entry name" value="P-loop containing nucleotide triphosphate hydrolases"/>
    <property type="match status" value="1"/>
</dbReference>
<dbReference type="GO" id="GO:0006355">
    <property type="term" value="P:regulation of DNA-templated transcription"/>
    <property type="evidence" value="ECO:0007669"/>
    <property type="project" value="InterPro"/>
</dbReference>
<organism evidence="7 8">
    <name type="scientific">Anaerotruncus colihominis</name>
    <dbReference type="NCBI Taxonomy" id="169435"/>
    <lineage>
        <taxon>Bacteria</taxon>
        <taxon>Bacillati</taxon>
        <taxon>Bacillota</taxon>
        <taxon>Clostridia</taxon>
        <taxon>Eubacteriales</taxon>
        <taxon>Oscillospiraceae</taxon>
        <taxon>Anaerotruncus</taxon>
    </lineage>
</organism>
<evidence type="ECO:0000313" key="8">
    <source>
        <dbReference type="Proteomes" id="UP000446866"/>
    </source>
</evidence>
<dbReference type="InterPro" id="IPR025944">
    <property type="entry name" value="Sigma_54_int_dom_CS"/>
</dbReference>
<dbReference type="CDD" id="cd00009">
    <property type="entry name" value="AAA"/>
    <property type="match status" value="1"/>
</dbReference>
<proteinExistence type="predicted"/>
<accession>A0A845QHW5</accession>
<dbReference type="GO" id="GO:0005524">
    <property type="term" value="F:ATP binding"/>
    <property type="evidence" value="ECO:0007669"/>
    <property type="project" value="UniProtKB-KW"/>
</dbReference>
<keyword evidence="4" id="KW-0238">DNA-binding</keyword>
<evidence type="ECO:0000256" key="4">
    <source>
        <dbReference type="ARBA" id="ARBA00023125"/>
    </source>
</evidence>
<dbReference type="PROSITE" id="PS00688">
    <property type="entry name" value="SIGMA54_INTERACT_3"/>
    <property type="match status" value="1"/>
</dbReference>
<reference evidence="7 8" key="1">
    <citation type="submission" date="2018-08" db="EMBL/GenBank/DDBJ databases">
        <title>Murine metabolic-syndrome-specific gut microbial biobank.</title>
        <authorList>
            <person name="Liu C."/>
        </authorList>
    </citation>
    <scope>NUCLEOTIDE SEQUENCE [LARGE SCALE GENOMIC DNA]</scope>
    <source>
        <strain evidence="7 8">28</strain>
    </source>
</reference>
<dbReference type="InterPro" id="IPR025943">
    <property type="entry name" value="Sigma_54_int_dom_ATP-bd_2"/>
</dbReference>
<dbReference type="Gene3D" id="1.10.8.60">
    <property type="match status" value="1"/>
</dbReference>
<dbReference type="Pfam" id="PF02954">
    <property type="entry name" value="HTH_8"/>
    <property type="match status" value="1"/>
</dbReference>
<gene>
    <name evidence="7" type="ORF">D0435_08650</name>
</gene>
<dbReference type="Gene3D" id="1.10.10.60">
    <property type="entry name" value="Homeodomain-like"/>
    <property type="match status" value="1"/>
</dbReference>
<dbReference type="EMBL" id="QXWK01000014">
    <property type="protein sequence ID" value="NBH61720.1"/>
    <property type="molecule type" value="Genomic_DNA"/>
</dbReference>
<dbReference type="PANTHER" id="PTHR32071">
    <property type="entry name" value="TRANSCRIPTIONAL REGULATORY PROTEIN"/>
    <property type="match status" value="1"/>
</dbReference>
<dbReference type="InterPro" id="IPR009057">
    <property type="entry name" value="Homeodomain-like_sf"/>
</dbReference>
<keyword evidence="3" id="KW-0805">Transcription regulation</keyword>
<dbReference type="GO" id="GO:0043565">
    <property type="term" value="F:sequence-specific DNA binding"/>
    <property type="evidence" value="ECO:0007669"/>
    <property type="project" value="InterPro"/>
</dbReference>
<dbReference type="Pfam" id="PF13426">
    <property type="entry name" value="PAS_9"/>
    <property type="match status" value="1"/>
</dbReference>
<dbReference type="Gene3D" id="3.30.450.20">
    <property type="entry name" value="PAS domain"/>
    <property type="match status" value="1"/>
</dbReference>
<protein>
    <submittedName>
        <fullName evidence="7">PAS domain-containing protein</fullName>
    </submittedName>
</protein>
<dbReference type="SUPFAM" id="SSF52540">
    <property type="entry name" value="P-loop containing nucleoside triphosphate hydrolases"/>
    <property type="match status" value="1"/>
</dbReference>
<dbReference type="InterPro" id="IPR003593">
    <property type="entry name" value="AAA+_ATPase"/>
</dbReference>
<evidence type="ECO:0000259" key="6">
    <source>
        <dbReference type="PROSITE" id="PS50045"/>
    </source>
</evidence>
<sequence length="600" mass="66901">MADSIHTIQVIENLVSKQKPQKILGKHAYVQQLFQTLHEQIKLPCSFALFCTADGLILNVLQENSADSQNSGIHPGLRLPLDFLPAACPDTIYYDTVSGYVLITLTAPEEETGVKAFLSKICTYMQIFDDYVKENRQLWDSLDAVKKSISIYDKDATLLYANQYFCNYLHIANREQVIGRSIEDVIKSAGTKVHSIDTNTNRLKMHDVLRKGEEVIDWEVRILSSKGDTQIAGNDMYPVLDENGTVTGMVEITHSRQQSLDSAKKLVGLSAEYTFENIIGTSTPMRESIRTAKDYANSPLSLLITGESGVGKELFAQAVHNYSDRRKGPFVALNCASFPENLIESELFGYVGGAFTGASKNGQIGKFELADGGTLFLDEVGELPFHFQSKLLRVLETWTITRIGSTKPFPVNVRLIAATNRNLEKMVEEGLFRQDLYYRLQILNIIIPPLRSRREDILQISEELLRQGRAPGSLQEKTLTEDAKQILLSYDWPGNVRELRNVLSRAALLSKSSFITKDVLTASIFASGSDARLSYEQSLPDSTLSAEARLAQRQQEVEAAGANLLKEAISIAGGNKSKAAALLDMSRNTFYRMLKKYNLE</sequence>
<dbReference type="InterPro" id="IPR002197">
    <property type="entry name" value="HTH_Fis"/>
</dbReference>
<feature type="domain" description="Sigma-54 factor interaction" evidence="6">
    <location>
        <begin position="278"/>
        <end position="508"/>
    </location>
</feature>
<evidence type="ECO:0000256" key="3">
    <source>
        <dbReference type="ARBA" id="ARBA00023015"/>
    </source>
</evidence>
<dbReference type="PROSITE" id="PS00675">
    <property type="entry name" value="SIGMA54_INTERACT_1"/>
    <property type="match status" value="1"/>
</dbReference>
<evidence type="ECO:0000256" key="2">
    <source>
        <dbReference type="ARBA" id="ARBA00022840"/>
    </source>
</evidence>
<dbReference type="SMART" id="SM00382">
    <property type="entry name" value="AAA"/>
    <property type="match status" value="1"/>
</dbReference>
<dbReference type="SUPFAM" id="SSF55785">
    <property type="entry name" value="PYP-like sensor domain (PAS domain)"/>
    <property type="match status" value="1"/>
</dbReference>
<evidence type="ECO:0000256" key="5">
    <source>
        <dbReference type="ARBA" id="ARBA00023163"/>
    </source>
</evidence>
<dbReference type="InterPro" id="IPR035965">
    <property type="entry name" value="PAS-like_dom_sf"/>
</dbReference>
<dbReference type="InterPro" id="IPR000014">
    <property type="entry name" value="PAS"/>
</dbReference>
<dbReference type="FunFam" id="3.40.50.300:FF:000006">
    <property type="entry name" value="DNA-binding transcriptional regulator NtrC"/>
    <property type="match status" value="1"/>
</dbReference>
<comment type="caution">
    <text evidence="7">The sequence shown here is derived from an EMBL/GenBank/DDBJ whole genome shotgun (WGS) entry which is preliminary data.</text>
</comment>
<evidence type="ECO:0000313" key="7">
    <source>
        <dbReference type="EMBL" id="NBH61720.1"/>
    </source>
</evidence>
<dbReference type="PANTHER" id="PTHR32071:SF57">
    <property type="entry name" value="C4-DICARBOXYLATE TRANSPORT TRANSCRIPTIONAL REGULATORY PROTEIN DCTD"/>
    <property type="match status" value="1"/>
</dbReference>
<dbReference type="Proteomes" id="UP000446866">
    <property type="component" value="Unassembled WGS sequence"/>
</dbReference>
<dbReference type="CDD" id="cd00130">
    <property type="entry name" value="PAS"/>
    <property type="match status" value="1"/>
</dbReference>
<keyword evidence="2" id="KW-0067">ATP-binding</keyword>
<keyword evidence="8" id="KW-1185">Reference proteome</keyword>
<dbReference type="AlphaFoldDB" id="A0A845QHW5"/>
<dbReference type="RefSeq" id="WP_160202004.1">
    <property type="nucleotide sequence ID" value="NZ_QXWK01000014.1"/>
</dbReference>
<keyword evidence="5" id="KW-0804">Transcription</keyword>
<dbReference type="SUPFAM" id="SSF46689">
    <property type="entry name" value="Homeodomain-like"/>
    <property type="match status" value="1"/>
</dbReference>
<dbReference type="PROSITE" id="PS00676">
    <property type="entry name" value="SIGMA54_INTERACT_2"/>
    <property type="match status" value="1"/>
</dbReference>
<dbReference type="PRINTS" id="PR01590">
    <property type="entry name" value="HTHFIS"/>
</dbReference>
<name>A0A845QHW5_9FIRM</name>